<feature type="compositionally biased region" description="Low complexity" evidence="1">
    <location>
        <begin position="30"/>
        <end position="43"/>
    </location>
</feature>
<feature type="compositionally biased region" description="Low complexity" evidence="1">
    <location>
        <begin position="79"/>
        <end position="98"/>
    </location>
</feature>
<feature type="region of interest" description="Disordered" evidence="1">
    <location>
        <begin position="142"/>
        <end position="161"/>
    </location>
</feature>
<dbReference type="AlphaFoldDB" id="A0A0E0KL26"/>
<keyword evidence="3" id="KW-1185">Reference proteome</keyword>
<dbReference type="Proteomes" id="UP000026962">
    <property type="component" value="Chromosome 3"/>
</dbReference>
<dbReference type="EnsemblPlants" id="OPUNC03G36920.1">
    <property type="protein sequence ID" value="OPUNC03G36920.1"/>
    <property type="gene ID" value="OPUNC03G36920"/>
</dbReference>
<protein>
    <submittedName>
        <fullName evidence="2">Uncharacterized protein</fullName>
    </submittedName>
</protein>
<reference evidence="2" key="2">
    <citation type="submission" date="2018-05" db="EMBL/GenBank/DDBJ databases">
        <title>OpunRS2 (Oryza punctata Reference Sequence Version 2).</title>
        <authorList>
            <person name="Zhang J."/>
            <person name="Kudrna D."/>
            <person name="Lee S."/>
            <person name="Talag J."/>
            <person name="Welchert J."/>
            <person name="Wing R.A."/>
        </authorList>
    </citation>
    <scope>NUCLEOTIDE SEQUENCE [LARGE SCALE GENOMIC DNA]</scope>
</reference>
<evidence type="ECO:0000313" key="2">
    <source>
        <dbReference type="EnsemblPlants" id="OPUNC03G36920.1"/>
    </source>
</evidence>
<accession>A0A0E0KL26</accession>
<organism evidence="2">
    <name type="scientific">Oryza punctata</name>
    <name type="common">Red rice</name>
    <dbReference type="NCBI Taxonomy" id="4537"/>
    <lineage>
        <taxon>Eukaryota</taxon>
        <taxon>Viridiplantae</taxon>
        <taxon>Streptophyta</taxon>
        <taxon>Embryophyta</taxon>
        <taxon>Tracheophyta</taxon>
        <taxon>Spermatophyta</taxon>
        <taxon>Magnoliopsida</taxon>
        <taxon>Liliopsida</taxon>
        <taxon>Poales</taxon>
        <taxon>Poaceae</taxon>
        <taxon>BOP clade</taxon>
        <taxon>Oryzoideae</taxon>
        <taxon>Oryzeae</taxon>
        <taxon>Oryzinae</taxon>
        <taxon>Oryza</taxon>
    </lineage>
</organism>
<dbReference type="Pfam" id="PF05623">
    <property type="entry name" value="DUF789"/>
    <property type="match status" value="1"/>
</dbReference>
<proteinExistence type="predicted"/>
<feature type="region of interest" description="Disordered" evidence="1">
    <location>
        <begin position="1"/>
        <end position="98"/>
    </location>
</feature>
<reference evidence="2" key="1">
    <citation type="submission" date="2015-04" db="UniProtKB">
        <authorList>
            <consortium name="EnsemblPlants"/>
        </authorList>
    </citation>
    <scope>IDENTIFICATION</scope>
</reference>
<name>A0A0E0KL26_ORYPU</name>
<feature type="compositionally biased region" description="Low complexity" evidence="1">
    <location>
        <begin position="55"/>
        <end position="64"/>
    </location>
</feature>
<evidence type="ECO:0000313" key="3">
    <source>
        <dbReference type="Proteomes" id="UP000026962"/>
    </source>
</evidence>
<dbReference type="InterPro" id="IPR008507">
    <property type="entry name" value="DUF789"/>
</dbReference>
<evidence type="ECO:0000256" key="1">
    <source>
        <dbReference type="SAM" id="MobiDB-lite"/>
    </source>
</evidence>
<dbReference type="HOGENOM" id="CLU_1039696_0_0_1"/>
<dbReference type="eggNOG" id="ENOG502QS06">
    <property type="taxonomic scope" value="Eukaryota"/>
</dbReference>
<dbReference type="PANTHER" id="PTHR31343:SF44">
    <property type="entry name" value="DUF789 FAMILY PROTEIN"/>
    <property type="match status" value="1"/>
</dbReference>
<dbReference type="PANTHER" id="PTHR31343">
    <property type="entry name" value="T15D22.8"/>
    <property type="match status" value="1"/>
</dbReference>
<dbReference type="Gramene" id="OPUNC03G36920.1">
    <property type="protein sequence ID" value="OPUNC03G36920.1"/>
    <property type="gene ID" value="OPUNC03G36920"/>
</dbReference>
<sequence length="268" mass="28025">MAGSSGGATSSSRNSVERFYLPPHSRRQQQQRLRSPTSPSLSPSPSPRSGRHKAAAPPAAPVAAGVLTDGDSRVDSDDSSSTSSKPSVASTATATTTAADVNVTALEESGNLERFLTSTTPSVPFQYLPKLENVEDWRLGDESDGEYLDASSESSSETDVDRLRVSSVEATHGMANDSDGITPACPGFGGISPCANATGKLSLPAFGLASYKLRSSIWASDGTQGQRVISLMEEAGNWLSCVQSTTTISGLIWESIVLRPSWPASNSP</sequence>